<dbReference type="EMBL" id="JANFQO010000003">
    <property type="protein sequence ID" value="MCQ4163794.1"/>
    <property type="molecule type" value="Genomic_DNA"/>
</dbReference>
<evidence type="ECO:0000313" key="2">
    <source>
        <dbReference type="Proteomes" id="UP001165498"/>
    </source>
</evidence>
<dbReference type="InterPro" id="IPR036182">
    <property type="entry name" value="PCuAC_sf"/>
</dbReference>
<dbReference type="SUPFAM" id="SSF110087">
    <property type="entry name" value="DR1885-like metal-binding protein"/>
    <property type="match status" value="1"/>
</dbReference>
<protein>
    <submittedName>
        <fullName evidence="1">Copper chaperone PCu(A)C</fullName>
    </submittedName>
</protein>
<evidence type="ECO:0000313" key="1">
    <source>
        <dbReference type="EMBL" id="MCQ4163794.1"/>
    </source>
</evidence>
<dbReference type="PANTHER" id="PTHR36302">
    <property type="entry name" value="BLR7088 PROTEIN"/>
    <property type="match status" value="1"/>
</dbReference>
<accession>A0ABT1QMN7</accession>
<proteinExistence type="predicted"/>
<dbReference type="Gene3D" id="2.60.40.1890">
    <property type="entry name" value="PCu(A)C copper chaperone"/>
    <property type="match status" value="1"/>
</dbReference>
<dbReference type="Proteomes" id="UP001165498">
    <property type="component" value="Unassembled WGS sequence"/>
</dbReference>
<dbReference type="InterPro" id="IPR007410">
    <property type="entry name" value="LpqE-like"/>
</dbReference>
<sequence length="175" mass="18376">MVAEAGANSIYHSDKPVCARETAMRFLRKCLAGLLLAGLSSAPVLAAGRLVIENPWIRAAPPAAPMRAGYAVLRNAGDAPLTVTGASSAFFADVSIHATLVEDGVARMRELPEIRLAPGESVALEPGGKHLMLMRPEQEIATGLVVELRFEMQDGTSTAAGFVVREAGGDAHAHH</sequence>
<dbReference type="RefSeq" id="WP_255911385.1">
    <property type="nucleotide sequence ID" value="NZ_JANFQO010000003.1"/>
</dbReference>
<dbReference type="Pfam" id="PF04314">
    <property type="entry name" value="PCuAC"/>
    <property type="match status" value="1"/>
</dbReference>
<name>A0ABT1QMN7_9GAMM</name>
<gene>
    <name evidence="1" type="ORF">NM961_03630</name>
</gene>
<keyword evidence="2" id="KW-1185">Reference proteome</keyword>
<reference evidence="1" key="1">
    <citation type="submission" date="2022-07" db="EMBL/GenBank/DDBJ databases">
        <title>Tahibacter sp., a new gammaproteobacterium isolated from the silt sample collected at pig farm.</title>
        <authorList>
            <person name="Chen H."/>
        </authorList>
    </citation>
    <scope>NUCLEOTIDE SEQUENCE</scope>
    <source>
        <strain evidence="1">P2K</strain>
    </source>
</reference>
<organism evidence="1 2">
    <name type="scientific">Tahibacter harae</name>
    <dbReference type="NCBI Taxonomy" id="2963937"/>
    <lineage>
        <taxon>Bacteria</taxon>
        <taxon>Pseudomonadati</taxon>
        <taxon>Pseudomonadota</taxon>
        <taxon>Gammaproteobacteria</taxon>
        <taxon>Lysobacterales</taxon>
        <taxon>Rhodanobacteraceae</taxon>
        <taxon>Tahibacter</taxon>
    </lineage>
</organism>
<comment type="caution">
    <text evidence="1">The sequence shown here is derived from an EMBL/GenBank/DDBJ whole genome shotgun (WGS) entry which is preliminary data.</text>
</comment>
<dbReference type="InterPro" id="IPR058248">
    <property type="entry name" value="Lxx211020-like"/>
</dbReference>
<dbReference type="PANTHER" id="PTHR36302:SF1">
    <property type="entry name" value="COPPER CHAPERONE PCU(A)C"/>
    <property type="match status" value="1"/>
</dbReference>